<accession>A0A0A2THX4</accession>
<dbReference type="Proteomes" id="UP000030147">
    <property type="component" value="Unassembled WGS sequence"/>
</dbReference>
<evidence type="ECO:0000313" key="3">
    <source>
        <dbReference type="Proteomes" id="UP000030147"/>
    </source>
</evidence>
<sequence>MILFLLVISFLLHGVTIFMLITLSLRVSKAKELEMKQEKVAKEIEESFTAYLIEIKEENQRLMNMLDKSGQTVDTNSLSEESRSDKASTNQEHEAGKEEDYGRDLSSQSPGPFVQGREQKNDQSTFTPIMPEDQADTYEPSLQSTIYQLYDQGYSKEEIAKKLNCGKTEVELMLKFH</sequence>
<dbReference type="eggNOG" id="ENOG5032ZAF">
    <property type="taxonomic scope" value="Bacteria"/>
</dbReference>
<feature type="region of interest" description="Disordered" evidence="1">
    <location>
        <begin position="69"/>
        <end position="135"/>
    </location>
</feature>
<dbReference type="InterPro" id="IPR046118">
    <property type="entry name" value="DUF6115"/>
</dbReference>
<comment type="caution">
    <text evidence="2">The sequence shown here is derived from an EMBL/GenBank/DDBJ whole genome shotgun (WGS) entry which is preliminary data.</text>
</comment>
<evidence type="ECO:0008006" key="4">
    <source>
        <dbReference type="Google" id="ProtNLM"/>
    </source>
</evidence>
<evidence type="ECO:0000256" key="1">
    <source>
        <dbReference type="SAM" id="MobiDB-lite"/>
    </source>
</evidence>
<dbReference type="OrthoDB" id="1708317at2"/>
<gene>
    <name evidence="2" type="ORF">N782_19125</name>
</gene>
<dbReference type="RefSeq" id="WP_036816416.1">
    <property type="nucleotide sequence ID" value="NZ_AVBF01000006.1"/>
</dbReference>
<proteinExistence type="predicted"/>
<dbReference type="Pfam" id="PF19610">
    <property type="entry name" value="DUF6115"/>
    <property type="match status" value="1"/>
</dbReference>
<keyword evidence="3" id="KW-1185">Reference proteome</keyword>
<feature type="compositionally biased region" description="Polar residues" evidence="1">
    <location>
        <begin position="69"/>
        <end position="79"/>
    </location>
</feature>
<dbReference type="AlphaFoldDB" id="A0A0A2THX4"/>
<organism evidence="2 3">
    <name type="scientific">Pontibacillus yanchengensis Y32</name>
    <dbReference type="NCBI Taxonomy" id="1385514"/>
    <lineage>
        <taxon>Bacteria</taxon>
        <taxon>Bacillati</taxon>
        <taxon>Bacillota</taxon>
        <taxon>Bacilli</taxon>
        <taxon>Bacillales</taxon>
        <taxon>Bacillaceae</taxon>
        <taxon>Pontibacillus</taxon>
    </lineage>
</organism>
<dbReference type="EMBL" id="AVBF01000006">
    <property type="protein sequence ID" value="KGP74043.1"/>
    <property type="molecule type" value="Genomic_DNA"/>
</dbReference>
<protein>
    <recommendedName>
        <fullName evidence="4">Swarming motility protein SwrB</fullName>
    </recommendedName>
</protein>
<feature type="compositionally biased region" description="Basic and acidic residues" evidence="1">
    <location>
        <begin position="80"/>
        <end position="103"/>
    </location>
</feature>
<evidence type="ECO:0000313" key="2">
    <source>
        <dbReference type="EMBL" id="KGP74043.1"/>
    </source>
</evidence>
<dbReference type="STRING" id="1385514.N782_19125"/>
<name>A0A0A2THX4_9BACI</name>
<reference evidence="2 3" key="1">
    <citation type="journal article" date="2015" name="Stand. Genomic Sci.">
        <title>High quality draft genome sequence of the moderately halophilic bacterium Pontibacillus yanchengensis Y32(T) and comparison among Pontibacillus genomes.</title>
        <authorList>
            <person name="Huang J."/>
            <person name="Qiao Z.X."/>
            <person name="Tang J.W."/>
            <person name="Wang G."/>
        </authorList>
    </citation>
    <scope>NUCLEOTIDE SEQUENCE [LARGE SCALE GENOMIC DNA]</scope>
    <source>
        <strain evidence="2 3">Y32</strain>
    </source>
</reference>